<dbReference type="GO" id="GO:0003677">
    <property type="term" value="F:DNA binding"/>
    <property type="evidence" value="ECO:0007669"/>
    <property type="project" value="UniProtKB-KW"/>
</dbReference>
<keyword evidence="10" id="KW-0539">Nucleus</keyword>
<comment type="similarity">
    <text evidence="2">Belongs to the disease resistance NB-LRR family.</text>
</comment>
<dbReference type="Gramene" id="BGIOSGA018464-TA">
    <property type="protein sequence ID" value="BGIOSGA018464-PA"/>
    <property type="gene ID" value="BGIOSGA018464"/>
</dbReference>
<dbReference type="EMBL" id="CM000130">
    <property type="protein sequence ID" value="EAY97193.1"/>
    <property type="molecule type" value="Genomic_DNA"/>
</dbReference>
<evidence type="ECO:0000256" key="10">
    <source>
        <dbReference type="ARBA" id="ARBA00023242"/>
    </source>
</evidence>
<proteinExistence type="inferred from homology"/>
<dbReference type="HOGENOM" id="CLU_039890_0_0_1"/>
<evidence type="ECO:0000259" key="12">
    <source>
        <dbReference type="Pfam" id="PF18052"/>
    </source>
</evidence>
<dbReference type="Pfam" id="PF18052">
    <property type="entry name" value="Rx_N"/>
    <property type="match status" value="1"/>
</dbReference>
<evidence type="ECO:0000313" key="13">
    <source>
        <dbReference type="EMBL" id="EAY97193.1"/>
    </source>
</evidence>
<keyword evidence="6" id="KW-0611">Plant defense</keyword>
<keyword evidence="7" id="KW-0805">Transcription regulation</keyword>
<keyword evidence="5" id="KW-0547">Nucleotide-binding</keyword>
<dbReference type="Gene3D" id="2.40.330.10">
    <property type="entry name" value="DNA-binding pseudobarrel domain"/>
    <property type="match status" value="1"/>
</dbReference>
<dbReference type="Proteomes" id="UP000007015">
    <property type="component" value="Chromosome 5"/>
</dbReference>
<feature type="compositionally biased region" description="Low complexity" evidence="11">
    <location>
        <begin position="200"/>
        <end position="210"/>
    </location>
</feature>
<keyword evidence="3" id="KW-0433">Leucine-rich repeat</keyword>
<dbReference type="GO" id="GO:0006952">
    <property type="term" value="P:defense response"/>
    <property type="evidence" value="ECO:0007669"/>
    <property type="project" value="UniProtKB-KW"/>
</dbReference>
<evidence type="ECO:0000256" key="7">
    <source>
        <dbReference type="ARBA" id="ARBA00023015"/>
    </source>
</evidence>
<evidence type="ECO:0000256" key="9">
    <source>
        <dbReference type="ARBA" id="ARBA00023163"/>
    </source>
</evidence>
<dbReference type="GO" id="GO:0005634">
    <property type="term" value="C:nucleus"/>
    <property type="evidence" value="ECO:0007669"/>
    <property type="project" value="UniProtKB-SubCell"/>
</dbReference>
<reference evidence="13 14" key="1">
    <citation type="journal article" date="2005" name="PLoS Biol.">
        <title>The genomes of Oryza sativa: a history of duplications.</title>
        <authorList>
            <person name="Yu J."/>
            <person name="Wang J."/>
            <person name="Lin W."/>
            <person name="Li S."/>
            <person name="Li H."/>
            <person name="Zhou J."/>
            <person name="Ni P."/>
            <person name="Dong W."/>
            <person name="Hu S."/>
            <person name="Zeng C."/>
            <person name="Zhang J."/>
            <person name="Zhang Y."/>
            <person name="Li R."/>
            <person name="Xu Z."/>
            <person name="Li S."/>
            <person name="Li X."/>
            <person name="Zheng H."/>
            <person name="Cong L."/>
            <person name="Lin L."/>
            <person name="Yin J."/>
            <person name="Geng J."/>
            <person name="Li G."/>
            <person name="Shi J."/>
            <person name="Liu J."/>
            <person name="Lv H."/>
            <person name="Li J."/>
            <person name="Wang J."/>
            <person name="Deng Y."/>
            <person name="Ran L."/>
            <person name="Shi X."/>
            <person name="Wang X."/>
            <person name="Wu Q."/>
            <person name="Li C."/>
            <person name="Ren X."/>
            <person name="Wang J."/>
            <person name="Wang X."/>
            <person name="Li D."/>
            <person name="Liu D."/>
            <person name="Zhang X."/>
            <person name="Ji Z."/>
            <person name="Zhao W."/>
            <person name="Sun Y."/>
            <person name="Zhang Z."/>
            <person name="Bao J."/>
            <person name="Han Y."/>
            <person name="Dong L."/>
            <person name="Ji J."/>
            <person name="Chen P."/>
            <person name="Wu S."/>
            <person name="Liu J."/>
            <person name="Xiao Y."/>
            <person name="Bu D."/>
            <person name="Tan J."/>
            <person name="Yang L."/>
            <person name="Ye C."/>
            <person name="Zhang J."/>
            <person name="Xu J."/>
            <person name="Zhou Y."/>
            <person name="Yu Y."/>
            <person name="Zhang B."/>
            <person name="Zhuang S."/>
            <person name="Wei H."/>
            <person name="Liu B."/>
            <person name="Lei M."/>
            <person name="Yu H."/>
            <person name="Li Y."/>
            <person name="Xu H."/>
            <person name="Wei S."/>
            <person name="He X."/>
            <person name="Fang L."/>
            <person name="Zhang Z."/>
            <person name="Zhang Y."/>
            <person name="Huang X."/>
            <person name="Su Z."/>
            <person name="Tong W."/>
            <person name="Li J."/>
            <person name="Tong Z."/>
            <person name="Li S."/>
            <person name="Ye J."/>
            <person name="Wang L."/>
            <person name="Fang L."/>
            <person name="Lei T."/>
            <person name="Chen C."/>
            <person name="Chen H."/>
            <person name="Xu Z."/>
            <person name="Li H."/>
            <person name="Huang H."/>
            <person name="Zhang F."/>
            <person name="Xu H."/>
            <person name="Li N."/>
            <person name="Zhao C."/>
            <person name="Li S."/>
            <person name="Dong L."/>
            <person name="Huang Y."/>
            <person name="Li L."/>
            <person name="Xi Y."/>
            <person name="Qi Q."/>
            <person name="Li W."/>
            <person name="Zhang B."/>
            <person name="Hu W."/>
            <person name="Zhang Y."/>
            <person name="Tian X."/>
            <person name="Jiao Y."/>
            <person name="Liang X."/>
            <person name="Jin J."/>
            <person name="Gao L."/>
            <person name="Zheng W."/>
            <person name="Hao B."/>
            <person name="Liu S."/>
            <person name="Wang W."/>
            <person name="Yuan L."/>
            <person name="Cao M."/>
            <person name="McDermott J."/>
            <person name="Samudrala R."/>
            <person name="Wang J."/>
            <person name="Wong G.K."/>
            <person name="Yang H."/>
        </authorList>
    </citation>
    <scope>NUCLEOTIDE SEQUENCE [LARGE SCALE GENOMIC DNA]</scope>
    <source>
        <strain evidence="14">cv. 93-11</strain>
    </source>
</reference>
<evidence type="ECO:0000256" key="4">
    <source>
        <dbReference type="ARBA" id="ARBA00022737"/>
    </source>
</evidence>
<dbReference type="GO" id="GO:0000166">
    <property type="term" value="F:nucleotide binding"/>
    <property type="evidence" value="ECO:0007669"/>
    <property type="project" value="UniProtKB-KW"/>
</dbReference>
<feature type="region of interest" description="Disordered" evidence="11">
    <location>
        <begin position="130"/>
        <end position="210"/>
    </location>
</feature>
<evidence type="ECO:0000256" key="5">
    <source>
        <dbReference type="ARBA" id="ARBA00022741"/>
    </source>
</evidence>
<evidence type="ECO:0000313" key="14">
    <source>
        <dbReference type="Proteomes" id="UP000007015"/>
    </source>
</evidence>
<comment type="subcellular location">
    <subcellularLocation>
        <location evidence="1">Nucleus</location>
    </subcellularLocation>
</comment>
<dbReference type="InterPro" id="IPR038005">
    <property type="entry name" value="RX-like_CC"/>
</dbReference>
<evidence type="ECO:0000256" key="8">
    <source>
        <dbReference type="ARBA" id="ARBA00023125"/>
    </source>
</evidence>
<dbReference type="InterPro" id="IPR015300">
    <property type="entry name" value="DNA-bd_pseudobarrel_sf"/>
</dbReference>
<organism evidence="13 14">
    <name type="scientific">Oryza sativa subsp. indica</name>
    <name type="common">Rice</name>
    <dbReference type="NCBI Taxonomy" id="39946"/>
    <lineage>
        <taxon>Eukaryota</taxon>
        <taxon>Viridiplantae</taxon>
        <taxon>Streptophyta</taxon>
        <taxon>Embryophyta</taxon>
        <taxon>Tracheophyta</taxon>
        <taxon>Spermatophyta</taxon>
        <taxon>Magnoliopsida</taxon>
        <taxon>Liliopsida</taxon>
        <taxon>Poales</taxon>
        <taxon>Poaceae</taxon>
        <taxon>BOP clade</taxon>
        <taxon>Oryzoideae</taxon>
        <taxon>Oryzeae</taxon>
        <taxon>Oryzinae</taxon>
        <taxon>Oryza</taxon>
        <taxon>Oryza sativa</taxon>
    </lineage>
</organism>
<feature type="region of interest" description="Disordered" evidence="11">
    <location>
        <begin position="274"/>
        <end position="293"/>
    </location>
</feature>
<dbReference type="PANTHER" id="PTHR34397">
    <property type="entry name" value="OS05G0237600 PROTEIN"/>
    <property type="match status" value="1"/>
</dbReference>
<evidence type="ECO:0000256" key="1">
    <source>
        <dbReference type="ARBA" id="ARBA00004123"/>
    </source>
</evidence>
<keyword evidence="14" id="KW-1185">Reference proteome</keyword>
<evidence type="ECO:0000256" key="3">
    <source>
        <dbReference type="ARBA" id="ARBA00022614"/>
    </source>
</evidence>
<evidence type="ECO:0000256" key="2">
    <source>
        <dbReference type="ARBA" id="ARBA00008894"/>
    </source>
</evidence>
<protein>
    <recommendedName>
        <fullName evidence="12">Disease resistance N-terminal domain-containing protein</fullName>
    </recommendedName>
</protein>
<sequence length="520" mass="56855">MELATGAMRSLLPKLLQLLEKEYGLQTGVREKIKSLSRELDVVHAVLRKIGDVPSEQVDELVKLWARDVREASYEMEDIVDTFLVHDDGPDPTDPHMLLRLRKKSFVDFFQVFVFPMSFDAVSRRETSPAAALEEEMATVTQAPPPSTPSMVGNPDGGAPAAAADQSAPCATGGETLVGEGRLRKGKMVAEDQSPPSVSGGAPADLPPGGDTDTLLLGVRRQEDAIAMMTPSMKENVRKCKLAGLRAAAPAARRRPRPVEKKLIGGAAILGAGRPPHVAADEATPPPGAKKPKPDHRAFFWTALGHDMASTTSAGSDTGATLDNIAVVDDNLRANLWYLVASPWRPPARVYGKKMTFTDRSVAQHRLLMSCKGWHNTHRGGDEPFPFEELLTPAEKAAADGDEGLRVQAYDRTGRDYDLKCKFLNCNDAYRLILEWSEFLKENHLDVKDKNAAMANEAMIDLWAFRSRWLSHGVDGHEDGRLGLVMVHYFRGDAPHADAAMNVHDALMHSEATPRTPTLP</sequence>
<keyword evidence="4" id="KW-0677">Repeat</keyword>
<dbReference type="Gene3D" id="1.20.5.4130">
    <property type="match status" value="1"/>
</dbReference>
<gene>
    <name evidence="13" type="ORF">OsI_19114</name>
</gene>
<dbReference type="PANTHER" id="PTHR34397:SF22">
    <property type="entry name" value="OS05G0237600 PROTEIN"/>
    <property type="match status" value="1"/>
</dbReference>
<dbReference type="CDD" id="cd14798">
    <property type="entry name" value="RX-CC_like"/>
    <property type="match status" value="1"/>
</dbReference>
<keyword evidence="8" id="KW-0238">DNA-binding</keyword>
<dbReference type="OMA" id="AMANEAM"/>
<evidence type="ECO:0000256" key="6">
    <source>
        <dbReference type="ARBA" id="ARBA00022821"/>
    </source>
</evidence>
<keyword evidence="9" id="KW-0804">Transcription</keyword>
<accession>A2Y283</accession>
<name>A2Y283_ORYSI</name>
<dbReference type="InterPro" id="IPR041118">
    <property type="entry name" value="Rx_N"/>
</dbReference>
<dbReference type="AlphaFoldDB" id="A2Y283"/>
<feature type="domain" description="Disease resistance N-terminal" evidence="12">
    <location>
        <begin position="7"/>
        <end position="90"/>
    </location>
</feature>
<evidence type="ECO:0000256" key="11">
    <source>
        <dbReference type="SAM" id="MobiDB-lite"/>
    </source>
</evidence>
<dbReference type="SUPFAM" id="SSF101936">
    <property type="entry name" value="DNA-binding pseudobarrel domain"/>
    <property type="match status" value="1"/>
</dbReference>